<feature type="compositionally biased region" description="Low complexity" evidence="1">
    <location>
        <begin position="2185"/>
        <end position="2218"/>
    </location>
</feature>
<accession>Q4UF63</accession>
<dbReference type="OMA" id="LDTKFSH"/>
<dbReference type="InParanoid" id="Q4UF63"/>
<proteinExistence type="predicted"/>
<dbReference type="RefSeq" id="XP_952008.1">
    <property type="nucleotide sequence ID" value="XM_946915.1"/>
</dbReference>
<reference evidence="2 3" key="1">
    <citation type="journal article" date="2005" name="Science">
        <title>Genome of the host-cell transforming parasite Theileria annulata compared with T. parva.</title>
        <authorList>
            <person name="Pain A."/>
            <person name="Renauld H."/>
            <person name="Berriman M."/>
            <person name="Murphy L."/>
            <person name="Yeats C.A."/>
            <person name="Weir W."/>
            <person name="Kerhornou A."/>
            <person name="Aslett M."/>
            <person name="Bishop R."/>
            <person name="Bouchier C."/>
            <person name="Cochet M."/>
            <person name="Coulson R.M.R."/>
            <person name="Cronin A."/>
            <person name="de Villiers E.P."/>
            <person name="Fraser A."/>
            <person name="Fosker N."/>
            <person name="Gardner M."/>
            <person name="Goble A."/>
            <person name="Griffiths-Jones S."/>
            <person name="Harris D.E."/>
            <person name="Katzer F."/>
            <person name="Larke N."/>
            <person name="Lord A."/>
            <person name="Maser P."/>
            <person name="McKellar S."/>
            <person name="Mooney P."/>
            <person name="Morton F."/>
            <person name="Nene V."/>
            <person name="O'Neil S."/>
            <person name="Price C."/>
            <person name="Quail M.A."/>
            <person name="Rabbinowitsch E."/>
            <person name="Rawlings N.D."/>
            <person name="Rutter S."/>
            <person name="Saunders D."/>
            <person name="Seeger K."/>
            <person name="Shah T."/>
            <person name="Squares R."/>
            <person name="Squares S."/>
            <person name="Tivey A."/>
            <person name="Walker A.R."/>
            <person name="Woodward J."/>
            <person name="Dobbelaere D.A.E."/>
            <person name="Langsley G."/>
            <person name="Rajandream M.A."/>
            <person name="McKeever D."/>
            <person name="Shiels B."/>
            <person name="Tait A."/>
            <person name="Barrell B.G."/>
            <person name="Hall N."/>
        </authorList>
    </citation>
    <scope>NUCLEOTIDE SEQUENCE [LARGE SCALE GENOMIC DNA]</scope>
    <source>
        <strain evidence="3">Ankara</strain>
    </source>
</reference>
<feature type="region of interest" description="Disordered" evidence="1">
    <location>
        <begin position="2639"/>
        <end position="2668"/>
    </location>
</feature>
<feature type="compositionally biased region" description="Low complexity" evidence="1">
    <location>
        <begin position="593"/>
        <end position="611"/>
    </location>
</feature>
<evidence type="ECO:0000313" key="2">
    <source>
        <dbReference type="EMBL" id="CAI74276.1"/>
    </source>
</evidence>
<dbReference type="STRING" id="5874.Q4UF63"/>
<feature type="region of interest" description="Disordered" evidence="1">
    <location>
        <begin position="2086"/>
        <end position="2115"/>
    </location>
</feature>
<evidence type="ECO:0000313" key="3">
    <source>
        <dbReference type="Proteomes" id="UP000001950"/>
    </source>
</evidence>
<dbReference type="GeneID" id="3862336"/>
<feature type="region of interest" description="Disordered" evidence="1">
    <location>
        <begin position="3146"/>
        <end position="3193"/>
    </location>
</feature>
<feature type="region of interest" description="Disordered" evidence="1">
    <location>
        <begin position="2178"/>
        <end position="2218"/>
    </location>
</feature>
<feature type="region of interest" description="Disordered" evidence="1">
    <location>
        <begin position="36"/>
        <end position="56"/>
    </location>
</feature>
<dbReference type="KEGG" id="tan:TA14680"/>
<protein>
    <submittedName>
        <fullName evidence="2">Uncharacterized protein</fullName>
    </submittedName>
</protein>
<organism evidence="2 3">
    <name type="scientific">Theileria annulata</name>
    <dbReference type="NCBI Taxonomy" id="5874"/>
    <lineage>
        <taxon>Eukaryota</taxon>
        <taxon>Sar</taxon>
        <taxon>Alveolata</taxon>
        <taxon>Apicomplexa</taxon>
        <taxon>Aconoidasida</taxon>
        <taxon>Piroplasmida</taxon>
        <taxon>Theileriidae</taxon>
        <taxon>Theileria</taxon>
    </lineage>
</organism>
<dbReference type="EMBL" id="CR940348">
    <property type="protein sequence ID" value="CAI74276.1"/>
    <property type="molecule type" value="Genomic_DNA"/>
</dbReference>
<dbReference type="VEuPathDB" id="PiroplasmaDB:TA14680"/>
<feature type="compositionally biased region" description="Low complexity" evidence="1">
    <location>
        <begin position="2648"/>
        <end position="2668"/>
    </location>
</feature>
<gene>
    <name evidence="2" type="ORF">TA14680</name>
</gene>
<feature type="compositionally biased region" description="Polar residues" evidence="1">
    <location>
        <begin position="3159"/>
        <end position="3172"/>
    </location>
</feature>
<evidence type="ECO:0000256" key="1">
    <source>
        <dbReference type="SAM" id="MobiDB-lite"/>
    </source>
</evidence>
<dbReference type="Proteomes" id="UP000001950">
    <property type="component" value="Chromosome 2"/>
</dbReference>
<sequence>MNVTSLVSVLLVVVALVVLVVALGFFFTKKEKAGAEEGEGTKEVPSTAGGPGVPGVPGAQNVLNVVTYLRDDKVEELKSMPNSQLFDARAKQDYKFGDVTVAVAVAEVENYPGYTKFTHTLPNPFKPEYLMFDSFVRHDSFEDPVVSLTAYWWFNSLLFLTFKTLNEAGSSAKYYHFTGLLSESGLVWSKFVVDPTRLLDPGVLGAKLDELNAALGNAVVMNLDEFVEGASGTYTTELSGFVTTFTLTKASFTKDGFYKVTHKLLNQVSEGSKAFKLKRLEFSGSELSDVTLPNKPVLYALVYWWYNMPLLVEFDLQGGTREYLTYNFETNNWLNDTVTTVRTKLNKLKDNVGVPLVLDLSKRHGREDVTYTTNEVLVRVSVNDNSNAGFAKYTHRFATGKSHFVGSFLNAGTTQMGLPVVRLNELSVYFSDDVPLLLEMNLALSGGSANKLVYYTSNGFGFWTKSVLGPDLRTPAALLKKLVADNKKLVADNDKYVVDVSAKNNYLSLGKLLTVTKVSDQSHFQDYELFLHKDKNNAPFKFEKLSVAGKDVKSEGVVLQSGATAATVYWFLDKPLVVKLEGTLPATPPPRTSSSEAEQQSQVPQQDSRQSAQSRVQNASFTNYYAYNGESGLWKRTELDSAARTDTNAGLKKLLDDSRASLGSVTVNVGHSAGTYKSGPVTVVVTSEPFDTKKETLYDKMVHELSSPFTLGNLKSFDFVLSLKQNKANSNGQLEDFLLKDLVLKKVEVYVYKYVPLALRLVLKNGTMHYFSNTVDNSTWVLFTPTANKSVLSTLHDVRAKLNKVSTLDVCRKLAGGADTTYELAKDVGDERVQVTLSPVEVSNPGLTGLVHKFPSDVKLSSMTCNGELLTGLDYDSVRNVYVYNRGEVPVVVKTNSDPKFFRSDGTGLLTLHPLPQGVNDLNAEQVVTLLNQVSEDLGPVFELNLQTKTSYTAGGAAVTVTPKPLNDDWNLYTHSAPENVQKFTVSKFLKGTEDATGLPHSSSFSSVVVGLKGDVPHVLALKTVNNPRYVWYVFNKYTWLLDFESDELLEDSELLAYMLDVEDGLDNEYDFELSPGLHSDSFALDYHDLYLDLESYKYLSYVPFSNKFPFLVNSLMYDSVLLEVPELNTKHLKWLSAYTLWKVPVVFNAFTHDNKHLFYENTFEGSWKRFELADLSEEKLNAKLKEVKDRASGNFSPELTMQTSYVKYGFAVDVTPSNVNGDSGFKKYVHKLPRLAGQTQDKAFKVPFLTYNYVPLNAVMPKGTMTQVEVYQNGDGVPLGVYLLATQAAAASDSGGASTTTSKQTHNYFFNTSGEWVAHDNTDAALDVNVLKTKLTEANKLLGFYVDVDLARKLPYVFSKDVKVNPASGSTDQGTTEKKAVDFLVSFNPKPFYKYTTYTHVPQVRVGTDPVKTQDFVPFVASFKQTGKLLKGFELSKVVKFTVYWLDDAFPLFVHVTTSNSNKYYGRKEDDDWVLLKTSTNALDDVGLYWLLTMARKNFAYGADVELSGGLAEGYWERYFTNGLAMKVVDQGLVGTAFKSYLHTSASVLSPTFKLQNFNLWGNFVYKVPNLGFTHYVRVFTDLQNFPLLVEVGSSLYNSRNGPLRHYYFNYFPDPNFGWLVHMVLESKARLNLDGLLKLLQPLANHSANVHSLSLDMKGRYDSKTGRSVDVTKTNTTPVSEFEVWTHTLADQSLKTLLLNHNGKLVALVNKVLKFKLAKVYWLKGVPVHVELEYDGQKENSEKVKDRLHYFWTDGGVWNNSLGSLVTKDTLVSGLNDKLLSYYTLNVTLDLGKRLKSLVTGWPTDLPLVEYKHENFDLPVEMVGYRLFSSDTGFKLDKVKNHGFDFTWWNLPLPSNNVYRVVVYSADYFYSPVFLELLSKSTGSGDNNMLEHYHYYYATSSGNWVFLDTNEKKLDLGHLRLKLESFQNPLPVLLDLGKKNGTYGLNELVVKKTMLHSTNAYAKYVHKLTNGESFLTAKWVFGGLVLSKLPLVRANSVAVYYYQDLVPLLVEVVGDGLVRHFSVDSKGVWLPDNVSPTAVLSYLDYLVHDLKLFGNSTDEWVPLLHNKFLQEFEFVPEPLAPAVELGRSTDGATPVSAASQSTTGATGTQVPTSAVSTTQVSLGTVVETRAGVLSTVTSQERQQTSNVESTGQVAQVAAALSGSGLQDKVVAQAVVGGSDSTQSTAPGTPRAEAEAEAAPAVPTVKASAGADGVSGSSNSVLPLSTAAPTRKPRRAFRLVPLDFDKLFFAYVTLGKLVVVNRFEYVPYGYNFSRHSLLGFKSFFDKFFLNDRMYSVSYDPTLTLEKRKVKSLGFYSWADNPLLLKLGFDNKKPKFFSFNKTAHTWNAHEVVNLDEELEDLNNSWNDAFVFELSKPLKVEYKYYNNSAYRTSVASTSDDAPFYSVEYKTYRYKPAKSSFADDVYTLLKFKVAKLRLNGVDLSVDGLPLDMSFYMLKVYSSKSLGKPLVLVLSDYKAEASGTASTTVTDSTVLNTHYHYHLNAEGSWTFFVSENDTTLNNKLVELERLFAVPKALDLAVVTGDATSVWYKTKHEDFTVDRVYFHQLQPRAQQASGTDESSSVPQFKVVDPLVGLPVKTELPGSGLFLNVPLASYRVPVGPELDSGFELFLHHKPYFLHSVASTPQQPARSSSQGDGAAQPAGGASAAGSDAGVGAEVGGGAGAGASGQTAPVQPVQSPAGVVKFQKFLLNELLLSGFRLDFSEPFNALEDGYAGLTVYYQKNATVPFMFALFAPLENSGSVDKASYHVWVYRELKWVKTTELEEFHKLMRSVELRLDLTEFVELLPKFWQLLTKFSNESKALLTNPFWLDLKQDDRVTYGDVVVTRDADVLPEFNLVKVTFTPSLNMGDSNAANFTLQNVTTFGNKYAGFKFPLRGVVRVNVYFRNEPDRYAKFPALMEFVQKAPESGVNKLNHNFYGYQGGNEWKFLFNSVNKLEEHEVSDLVSYLLYQYYRVSRLRENALLLDLDTKFSHLSWGRFVDSVEFRHDPTANAPLSPVPEGFLLYRHSMATENTTFTLPFFKLQGHVKETGFKLPFAEYFVYYKVGEYVPFVFVLAQADSLKKKAEHHWYFVKKDGFVKFKFAEDVDPDNKDSKTKVSDKFKELLNAAPTPLNEQDSLKALPTGTTVTYPTFPATDSGVLSKPTNGVLSRTGSQSRPKRQDPSGQFDVGSGGDGWF</sequence>
<keyword evidence="3" id="KW-1185">Reference proteome</keyword>
<name>Q4UF63_THEAN</name>
<dbReference type="OrthoDB" id="361398at2759"/>
<feature type="region of interest" description="Disordered" evidence="1">
    <location>
        <begin position="582"/>
        <end position="614"/>
    </location>
</feature>
<dbReference type="eggNOG" id="ENOG502QWGN">
    <property type="taxonomic scope" value="Eukaryota"/>
</dbReference>
<feature type="compositionally biased region" description="Low complexity" evidence="1">
    <location>
        <begin position="2097"/>
        <end position="2110"/>
    </location>
</feature>